<dbReference type="InterPro" id="IPR051258">
    <property type="entry name" value="Diverse_Substrate_Transporter"/>
</dbReference>
<dbReference type="GO" id="GO:0005886">
    <property type="term" value="C:plasma membrane"/>
    <property type="evidence" value="ECO:0007669"/>
    <property type="project" value="UniProtKB-SubCell"/>
</dbReference>
<dbReference type="InterPro" id="IPR000620">
    <property type="entry name" value="EamA_dom"/>
</dbReference>
<dbReference type="PANTHER" id="PTHR42920">
    <property type="entry name" value="OS03G0707200 PROTEIN-RELATED"/>
    <property type="match status" value="1"/>
</dbReference>
<feature type="transmembrane region" description="Helical" evidence="7">
    <location>
        <begin position="207"/>
        <end position="225"/>
    </location>
</feature>
<feature type="transmembrane region" description="Helical" evidence="7">
    <location>
        <begin position="34"/>
        <end position="51"/>
    </location>
</feature>
<sequence>MRRKIGKIGLVVVAIIWGTGFVATALALDNYTPYQILAIRFTVAFIILFLINLKKLNTLSKKTLFRGSLLGTVLFLAFAFQTVGLQYTTASKNAFLTAVNVVIVPFLSFLVLKKKLPIKNFIGSFITLIGIGLLSLTSSISGFNFGDILTLVCALFFALQIFVTDLFVAEEETWALMLLQMGAAALLSWVTLFITGESAIDYQPINLLPVLYLGLASTLLAYFLQTVSQKYTTSSEAAIILSTEAFFGMLGSVLLLNEEISMNMLIGGVLIFIGILVVELDFGNKLKINNSNT</sequence>
<feature type="domain" description="EamA" evidence="8">
    <location>
        <begin position="145"/>
        <end position="278"/>
    </location>
</feature>
<gene>
    <name evidence="9" type="ORF">FM121_03370</name>
</gene>
<dbReference type="RefSeq" id="WP_086950751.1">
    <property type="nucleotide sequence ID" value="NZ_FWFD01000007.1"/>
</dbReference>
<feature type="transmembrane region" description="Helical" evidence="7">
    <location>
        <begin position="262"/>
        <end position="282"/>
    </location>
</feature>
<protein>
    <submittedName>
        <fullName evidence="9">Permease of the drug/metabolite transporter (DMT) superfamily</fullName>
    </submittedName>
</protein>
<keyword evidence="5 7" id="KW-1133">Transmembrane helix</keyword>
<keyword evidence="4 7" id="KW-0812">Transmembrane</keyword>
<evidence type="ECO:0000256" key="2">
    <source>
        <dbReference type="ARBA" id="ARBA00007362"/>
    </source>
</evidence>
<feature type="transmembrane region" description="Helical" evidence="7">
    <location>
        <begin position="121"/>
        <end position="142"/>
    </location>
</feature>
<dbReference type="InterPro" id="IPR037185">
    <property type="entry name" value="EmrE-like"/>
</dbReference>
<feature type="transmembrane region" description="Helical" evidence="7">
    <location>
        <begin position="148"/>
        <end position="168"/>
    </location>
</feature>
<feature type="transmembrane region" description="Helical" evidence="7">
    <location>
        <begin position="175"/>
        <end position="195"/>
    </location>
</feature>
<dbReference type="SUPFAM" id="SSF103481">
    <property type="entry name" value="Multidrug resistance efflux transporter EmrE"/>
    <property type="match status" value="2"/>
</dbReference>
<feature type="domain" description="EamA" evidence="8">
    <location>
        <begin position="5"/>
        <end position="135"/>
    </location>
</feature>
<name>A0A1X6WL97_9ENTE</name>
<dbReference type="PANTHER" id="PTHR42920:SF5">
    <property type="entry name" value="EAMA DOMAIN-CONTAINING PROTEIN"/>
    <property type="match status" value="1"/>
</dbReference>
<organism evidence="9 10">
    <name type="scientific">Vagococcus fluvialis bH819</name>
    <dbReference type="NCBI Taxonomy" id="1255619"/>
    <lineage>
        <taxon>Bacteria</taxon>
        <taxon>Bacillati</taxon>
        <taxon>Bacillota</taxon>
        <taxon>Bacilli</taxon>
        <taxon>Lactobacillales</taxon>
        <taxon>Enterococcaceae</taxon>
        <taxon>Vagococcus</taxon>
    </lineage>
</organism>
<feature type="transmembrane region" description="Helical" evidence="7">
    <location>
        <begin position="7"/>
        <end position="28"/>
    </location>
</feature>
<dbReference type="OrthoDB" id="9804865at2"/>
<reference evidence="10" key="1">
    <citation type="submission" date="2017-02" db="EMBL/GenBank/DDBJ databases">
        <authorList>
            <person name="Dridi B."/>
        </authorList>
    </citation>
    <scope>NUCLEOTIDE SEQUENCE [LARGE SCALE GENOMIC DNA]</scope>
    <source>
        <strain evidence="10">bH819</strain>
    </source>
</reference>
<evidence type="ECO:0000256" key="5">
    <source>
        <dbReference type="ARBA" id="ARBA00022989"/>
    </source>
</evidence>
<dbReference type="Proteomes" id="UP000195918">
    <property type="component" value="Unassembled WGS sequence"/>
</dbReference>
<dbReference type="AlphaFoldDB" id="A0A1X6WL97"/>
<feature type="transmembrane region" description="Helical" evidence="7">
    <location>
        <begin position="63"/>
        <end position="82"/>
    </location>
</feature>
<keyword evidence="10" id="KW-1185">Reference proteome</keyword>
<evidence type="ECO:0000256" key="7">
    <source>
        <dbReference type="SAM" id="Phobius"/>
    </source>
</evidence>
<evidence type="ECO:0000313" key="9">
    <source>
        <dbReference type="EMBL" id="SLM85111.1"/>
    </source>
</evidence>
<evidence type="ECO:0000256" key="4">
    <source>
        <dbReference type="ARBA" id="ARBA00022692"/>
    </source>
</evidence>
<dbReference type="Pfam" id="PF00892">
    <property type="entry name" value="EamA"/>
    <property type="match status" value="2"/>
</dbReference>
<evidence type="ECO:0000256" key="3">
    <source>
        <dbReference type="ARBA" id="ARBA00022475"/>
    </source>
</evidence>
<comment type="similarity">
    <text evidence="2">Belongs to the EamA transporter family.</text>
</comment>
<comment type="subcellular location">
    <subcellularLocation>
        <location evidence="1">Cell membrane</location>
        <topology evidence="1">Multi-pass membrane protein</topology>
    </subcellularLocation>
</comment>
<evidence type="ECO:0000313" key="10">
    <source>
        <dbReference type="Proteomes" id="UP000195918"/>
    </source>
</evidence>
<feature type="transmembrane region" description="Helical" evidence="7">
    <location>
        <begin position="94"/>
        <end position="112"/>
    </location>
</feature>
<evidence type="ECO:0000256" key="1">
    <source>
        <dbReference type="ARBA" id="ARBA00004651"/>
    </source>
</evidence>
<keyword evidence="3" id="KW-1003">Cell membrane</keyword>
<dbReference type="EMBL" id="FWFD01000007">
    <property type="protein sequence ID" value="SLM85111.1"/>
    <property type="molecule type" value="Genomic_DNA"/>
</dbReference>
<evidence type="ECO:0000256" key="6">
    <source>
        <dbReference type="ARBA" id="ARBA00023136"/>
    </source>
</evidence>
<proteinExistence type="inferred from homology"/>
<keyword evidence="6 7" id="KW-0472">Membrane</keyword>
<evidence type="ECO:0000259" key="8">
    <source>
        <dbReference type="Pfam" id="PF00892"/>
    </source>
</evidence>
<accession>A0A1X6WL97</accession>
<feature type="transmembrane region" description="Helical" evidence="7">
    <location>
        <begin position="237"/>
        <end position="256"/>
    </location>
</feature>